<dbReference type="AlphaFoldDB" id="I3ZK21"/>
<evidence type="ECO:0000313" key="1">
    <source>
        <dbReference type="EMBL" id="AFL89589.1"/>
    </source>
</evidence>
<sequence length="117" mass="12567">MCGKGKTEREVCCYINSLNAADTPRPQIISLRKIVQDCSFDGFGKGLGATQISFYDIAVGPLLAPTLFETPDNEAHAPHSQFLPSHGRCLSQLSMNAQFSGAALLILAKQPKSICVV</sequence>
<reference evidence="1 2" key="1">
    <citation type="submission" date="2012-06" db="EMBL/GenBank/DDBJ databases">
        <title>Complete genome of Terriglobus roseus DSM 18391.</title>
        <authorList>
            <consortium name="US DOE Joint Genome Institute (JGI-PGF)"/>
            <person name="Lucas S."/>
            <person name="Copeland A."/>
            <person name="Lapidus A."/>
            <person name="Glavina del Rio T."/>
            <person name="Dalin E."/>
            <person name="Tice H."/>
            <person name="Bruce D."/>
            <person name="Goodwin L."/>
            <person name="Pitluck S."/>
            <person name="Peters L."/>
            <person name="Mikhailova N."/>
            <person name="Munk A.C.C."/>
            <person name="Kyrpides N."/>
            <person name="Mavromatis K."/>
            <person name="Ivanova N."/>
            <person name="Brettin T."/>
            <person name="Detter J.C."/>
            <person name="Han C."/>
            <person name="Larimer F."/>
            <person name="Land M."/>
            <person name="Hauser L."/>
            <person name="Markowitz V."/>
            <person name="Cheng J.-F."/>
            <person name="Hugenholtz P."/>
            <person name="Woyke T."/>
            <person name="Wu D."/>
            <person name="Brambilla E."/>
            <person name="Klenk H.-P."/>
            <person name="Eisen J.A."/>
        </authorList>
    </citation>
    <scope>NUCLEOTIDE SEQUENCE [LARGE SCALE GENOMIC DNA]</scope>
    <source>
        <strain evidence="2">DSM 18391 / NRRL B-41598 / KBS 63</strain>
    </source>
</reference>
<dbReference type="Proteomes" id="UP000006056">
    <property type="component" value="Chromosome"/>
</dbReference>
<gene>
    <name evidence="1" type="ordered locus">Terro_3372</name>
</gene>
<proteinExistence type="predicted"/>
<accession>I3ZK21</accession>
<evidence type="ECO:0000313" key="2">
    <source>
        <dbReference type="Proteomes" id="UP000006056"/>
    </source>
</evidence>
<protein>
    <submittedName>
        <fullName evidence="1">Uncharacterized protein</fullName>
    </submittedName>
</protein>
<dbReference type="HOGENOM" id="CLU_2083721_0_0_0"/>
<name>I3ZK21_TERRK</name>
<dbReference type="KEGG" id="trs:Terro_3372"/>
<organism evidence="1 2">
    <name type="scientific">Terriglobus roseus (strain DSM 18391 / NRRL B-41598 / KBS 63)</name>
    <dbReference type="NCBI Taxonomy" id="926566"/>
    <lineage>
        <taxon>Bacteria</taxon>
        <taxon>Pseudomonadati</taxon>
        <taxon>Acidobacteriota</taxon>
        <taxon>Terriglobia</taxon>
        <taxon>Terriglobales</taxon>
        <taxon>Acidobacteriaceae</taxon>
        <taxon>Terriglobus</taxon>
    </lineage>
</organism>
<dbReference type="EMBL" id="CP003379">
    <property type="protein sequence ID" value="AFL89589.1"/>
    <property type="molecule type" value="Genomic_DNA"/>
</dbReference>
<keyword evidence="2" id="KW-1185">Reference proteome</keyword>